<proteinExistence type="predicted"/>
<dbReference type="EMBL" id="PIQH01000003">
    <property type="protein sequence ID" value="RUO80787.1"/>
    <property type="molecule type" value="Genomic_DNA"/>
</dbReference>
<evidence type="ECO:0000259" key="12">
    <source>
        <dbReference type="Pfam" id="PF13609"/>
    </source>
</evidence>
<dbReference type="PANTHER" id="PTHR34501:SF9">
    <property type="entry name" value="MAJOR OUTER MEMBRANE PROTEIN P.IA"/>
    <property type="match status" value="1"/>
</dbReference>
<evidence type="ECO:0000313" key="13">
    <source>
        <dbReference type="EMBL" id="RUO80787.1"/>
    </source>
</evidence>
<dbReference type="Pfam" id="PF13609">
    <property type="entry name" value="Porin_4"/>
    <property type="match status" value="1"/>
</dbReference>
<keyword evidence="3" id="KW-0813">Transport</keyword>
<dbReference type="GO" id="GO:0046930">
    <property type="term" value="C:pore complex"/>
    <property type="evidence" value="ECO:0007669"/>
    <property type="project" value="UniProtKB-KW"/>
</dbReference>
<organism evidence="13 14">
    <name type="scientific">Idiomarina tyrosinivorans</name>
    <dbReference type="NCBI Taxonomy" id="1445662"/>
    <lineage>
        <taxon>Bacteria</taxon>
        <taxon>Pseudomonadati</taxon>
        <taxon>Pseudomonadota</taxon>
        <taxon>Gammaproteobacteria</taxon>
        <taxon>Alteromonadales</taxon>
        <taxon>Idiomarinaceae</taxon>
        <taxon>Idiomarina</taxon>
    </lineage>
</organism>
<evidence type="ECO:0000256" key="8">
    <source>
        <dbReference type="ARBA" id="ARBA00023114"/>
    </source>
</evidence>
<evidence type="ECO:0000256" key="3">
    <source>
        <dbReference type="ARBA" id="ARBA00022448"/>
    </source>
</evidence>
<dbReference type="PRINTS" id="PR00184">
    <property type="entry name" value="NEISSPPORIN"/>
</dbReference>
<dbReference type="InterPro" id="IPR023614">
    <property type="entry name" value="Porin_dom_sf"/>
</dbReference>
<feature type="domain" description="Porin" evidence="12">
    <location>
        <begin position="16"/>
        <end position="300"/>
    </location>
</feature>
<dbReference type="PANTHER" id="PTHR34501">
    <property type="entry name" value="PROTEIN YDDL-RELATED"/>
    <property type="match status" value="1"/>
</dbReference>
<comment type="caution">
    <text evidence="13">The sequence shown here is derived from an EMBL/GenBank/DDBJ whole genome shotgun (WGS) entry which is preliminary data.</text>
</comment>
<evidence type="ECO:0000256" key="4">
    <source>
        <dbReference type="ARBA" id="ARBA00022452"/>
    </source>
</evidence>
<keyword evidence="4" id="KW-1134">Transmembrane beta strand</keyword>
<protein>
    <submittedName>
        <fullName evidence="13">Porin</fullName>
    </submittedName>
</protein>
<feature type="chain" id="PRO_5019081253" evidence="11">
    <location>
        <begin position="31"/>
        <end position="324"/>
    </location>
</feature>
<dbReference type="CDD" id="cd00342">
    <property type="entry name" value="gram_neg_porins"/>
    <property type="match status" value="1"/>
</dbReference>
<evidence type="ECO:0000256" key="11">
    <source>
        <dbReference type="SAM" id="SignalP"/>
    </source>
</evidence>
<evidence type="ECO:0000256" key="6">
    <source>
        <dbReference type="ARBA" id="ARBA00022729"/>
    </source>
</evidence>
<evidence type="ECO:0000313" key="14">
    <source>
        <dbReference type="Proteomes" id="UP000287996"/>
    </source>
</evidence>
<dbReference type="InterPro" id="IPR050298">
    <property type="entry name" value="Gram-neg_bact_OMP"/>
</dbReference>
<dbReference type="PRINTS" id="PR00182">
    <property type="entry name" value="ECOLNEIPORIN"/>
</dbReference>
<evidence type="ECO:0000256" key="9">
    <source>
        <dbReference type="ARBA" id="ARBA00023136"/>
    </source>
</evidence>
<dbReference type="Gene3D" id="2.40.160.10">
    <property type="entry name" value="Porin"/>
    <property type="match status" value="1"/>
</dbReference>
<sequence length="324" mass="35470">MGFMMKTWNVLPTVSAVALLTTALPLAANAADGDKDLLTVYGKANVSLQRNDEGGKTTNELESNASRFGVKGKQALESGLTAFYKFEWDVDLTDNAKGDNIKSRNQYVGLAGDFGEVMVGRRDTVLKSSQGNTDVFSDYDGDIKALFEGENRLSNSVTYFSPSFSNFKVGVSYILSEDENVDDGVSASLMYGDEDLKATPYYFAIAADQDVDGWDVIRGTASTAFNKTQVSLMLQTQESSMDSSIQGDGYMLSVAHPFGALKLKAQFQSMDYDGFDTARSYSVGADYKLAKSTKVYTWVTHRTLATAEPNEDYIALGIEHKFSW</sequence>
<dbReference type="AlphaFoldDB" id="A0A432ZSB7"/>
<keyword evidence="9" id="KW-0472">Membrane</keyword>
<gene>
    <name evidence="13" type="ORF">CWI84_04175</name>
</gene>
<comment type="subcellular location">
    <subcellularLocation>
        <location evidence="1">Cell outer membrane</location>
        <topology evidence="1">Multi-pass membrane protein</topology>
    </subcellularLocation>
</comment>
<reference evidence="13 14" key="1">
    <citation type="journal article" date="2011" name="Front. Microbiol.">
        <title>Genomic signatures of strain selection and enhancement in Bacillus atrophaeus var. globigii, a historical biowarfare simulant.</title>
        <authorList>
            <person name="Gibbons H.S."/>
            <person name="Broomall S.M."/>
            <person name="McNew L.A."/>
            <person name="Daligault H."/>
            <person name="Chapman C."/>
            <person name="Bruce D."/>
            <person name="Karavis M."/>
            <person name="Krepps M."/>
            <person name="McGregor P.A."/>
            <person name="Hong C."/>
            <person name="Park K.H."/>
            <person name="Akmal A."/>
            <person name="Feldman A."/>
            <person name="Lin J.S."/>
            <person name="Chang W.E."/>
            <person name="Higgs B.W."/>
            <person name="Demirev P."/>
            <person name="Lindquist J."/>
            <person name="Liem A."/>
            <person name="Fochler E."/>
            <person name="Read T.D."/>
            <person name="Tapia R."/>
            <person name="Johnson S."/>
            <person name="Bishop-Lilly K.A."/>
            <person name="Detter C."/>
            <person name="Han C."/>
            <person name="Sozhamannan S."/>
            <person name="Rosenzweig C.N."/>
            <person name="Skowronski E.W."/>
        </authorList>
    </citation>
    <scope>NUCLEOTIDE SEQUENCE [LARGE SCALE GENOMIC DNA]</scope>
    <source>
        <strain evidence="13 14">CC-PW-9</strain>
    </source>
</reference>
<feature type="signal peptide" evidence="11">
    <location>
        <begin position="1"/>
        <end position="30"/>
    </location>
</feature>
<evidence type="ECO:0000256" key="5">
    <source>
        <dbReference type="ARBA" id="ARBA00022692"/>
    </source>
</evidence>
<dbReference type="InterPro" id="IPR001702">
    <property type="entry name" value="Porin_Gram-ve"/>
</dbReference>
<name>A0A432ZSB7_9GAMM</name>
<comment type="subunit">
    <text evidence="2">Homotrimer.</text>
</comment>
<dbReference type="GO" id="GO:0015288">
    <property type="term" value="F:porin activity"/>
    <property type="evidence" value="ECO:0007669"/>
    <property type="project" value="UniProtKB-KW"/>
</dbReference>
<evidence type="ECO:0000256" key="2">
    <source>
        <dbReference type="ARBA" id="ARBA00011233"/>
    </source>
</evidence>
<keyword evidence="14" id="KW-1185">Reference proteome</keyword>
<dbReference type="SUPFAM" id="SSF56935">
    <property type="entry name" value="Porins"/>
    <property type="match status" value="1"/>
</dbReference>
<accession>A0A432ZSB7</accession>
<keyword evidence="6 11" id="KW-0732">Signal</keyword>
<evidence type="ECO:0000256" key="1">
    <source>
        <dbReference type="ARBA" id="ARBA00004571"/>
    </source>
</evidence>
<dbReference type="Proteomes" id="UP000287996">
    <property type="component" value="Unassembled WGS sequence"/>
</dbReference>
<dbReference type="InterPro" id="IPR002299">
    <property type="entry name" value="Porin_Neis"/>
</dbReference>
<keyword evidence="5" id="KW-0812">Transmembrane</keyword>
<keyword evidence="10" id="KW-0998">Cell outer membrane</keyword>
<dbReference type="GO" id="GO:0034220">
    <property type="term" value="P:monoatomic ion transmembrane transport"/>
    <property type="evidence" value="ECO:0007669"/>
    <property type="project" value="InterPro"/>
</dbReference>
<evidence type="ECO:0000256" key="10">
    <source>
        <dbReference type="ARBA" id="ARBA00023237"/>
    </source>
</evidence>
<keyword evidence="8" id="KW-0626">Porin</keyword>
<evidence type="ECO:0000256" key="7">
    <source>
        <dbReference type="ARBA" id="ARBA00023065"/>
    </source>
</evidence>
<dbReference type="InterPro" id="IPR033900">
    <property type="entry name" value="Gram_neg_porin_domain"/>
</dbReference>
<keyword evidence="7" id="KW-0406">Ion transport</keyword>
<dbReference type="GO" id="GO:0009279">
    <property type="term" value="C:cell outer membrane"/>
    <property type="evidence" value="ECO:0007669"/>
    <property type="project" value="UniProtKB-SubCell"/>
</dbReference>